<evidence type="ECO:0000259" key="3">
    <source>
        <dbReference type="Pfam" id="PF20275"/>
    </source>
</evidence>
<feature type="coiled-coil region" evidence="1">
    <location>
        <begin position="333"/>
        <end position="360"/>
    </location>
</feature>
<dbReference type="RefSeq" id="WP_203836955.1">
    <property type="nucleotide sequence ID" value="NZ_BAAATV010000006.1"/>
</dbReference>
<evidence type="ECO:0000313" key="4">
    <source>
        <dbReference type="EMBL" id="GIE19745.1"/>
    </source>
</evidence>
<evidence type="ECO:0000259" key="2">
    <source>
        <dbReference type="Pfam" id="PF10088"/>
    </source>
</evidence>
<feature type="domain" description="DUF2326" evidence="2">
    <location>
        <begin position="444"/>
        <end position="580"/>
    </location>
</feature>
<evidence type="ECO:0008006" key="6">
    <source>
        <dbReference type="Google" id="ProtNLM"/>
    </source>
</evidence>
<proteinExistence type="predicted"/>
<gene>
    <name evidence="4" type="ORF">Ahu01nite_028470</name>
</gene>
<name>A0ABQ3ZMD1_9ACTN</name>
<organism evidence="4 5">
    <name type="scientific">Winogradskya humida</name>
    <dbReference type="NCBI Taxonomy" id="113566"/>
    <lineage>
        <taxon>Bacteria</taxon>
        <taxon>Bacillati</taxon>
        <taxon>Actinomycetota</taxon>
        <taxon>Actinomycetes</taxon>
        <taxon>Micromonosporales</taxon>
        <taxon>Micromonosporaceae</taxon>
        <taxon>Winogradskya</taxon>
    </lineage>
</organism>
<reference evidence="4 5" key="1">
    <citation type="submission" date="2021-01" db="EMBL/GenBank/DDBJ databases">
        <title>Whole genome shotgun sequence of Actinoplanes humidus NBRC 14915.</title>
        <authorList>
            <person name="Komaki H."/>
            <person name="Tamura T."/>
        </authorList>
    </citation>
    <scope>NUCLEOTIDE SEQUENCE [LARGE SCALE GENOMIC DNA]</scope>
    <source>
        <strain evidence="4 5">NBRC 14915</strain>
    </source>
</reference>
<dbReference type="EMBL" id="BOMN01000032">
    <property type="protein sequence ID" value="GIE19745.1"/>
    <property type="molecule type" value="Genomic_DNA"/>
</dbReference>
<comment type="caution">
    <text evidence="4">The sequence shown here is derived from an EMBL/GenBank/DDBJ whole genome shotgun (WGS) entry which is preliminary data.</text>
</comment>
<dbReference type="InterPro" id="IPR018760">
    <property type="entry name" value="DUF2326"/>
</dbReference>
<feature type="domain" description="ABC-three component systems C-terminal" evidence="3">
    <location>
        <begin position="279"/>
        <end position="404"/>
    </location>
</feature>
<dbReference type="InterPro" id="IPR046919">
    <property type="entry name" value="ABC-3C_CTD10"/>
</dbReference>
<feature type="coiled-coil region" evidence="1">
    <location>
        <begin position="223"/>
        <end position="273"/>
    </location>
</feature>
<keyword evidence="1" id="KW-0175">Coiled coil</keyword>
<dbReference type="Gene3D" id="3.40.50.300">
    <property type="entry name" value="P-loop containing nucleotide triphosphate hydrolases"/>
    <property type="match status" value="1"/>
</dbReference>
<keyword evidence="5" id="KW-1185">Reference proteome</keyword>
<accession>A0ABQ3ZMD1</accession>
<sequence>MLRRLGANDSRFRTLEFHRGLNILVADRTPGSRETDSRNGAGKSSMIEIIHFLLGERAETSSLPRQRALQGIEFHLQLDWPRLDAPLTVYRSGERHSWVRLQPTLPGTEGGQLELNTGALRNTEWQRLIERDLFGLPAEHEGVSGRNLLSFMIRRVSSGGYQNAVRSHGRQADSEAATNLAYLFGLDYHLADRYRSLRARENARQQMQKAAQDPLLGRIIGKVADLRSEIALAERRVAELTDQVTRFRVVPEYERQRQRADQLDQSIRRLITQDTADRRNLEDVERSLQEAVEPDTSYLEPVYSQLGVILTDQVRRSFEDVEAFHHSVVRNRRQYLEEERDAVRRRLAESETERARLGEQLAATLQSLEEGGALSALATLQQVLGEQRATLLALRHRYEAAHALDATKREISQARLTLQDEMNRDIDERRGFVDEATILFAEFARELYGPERTAYLRFEAAPTNLRIEPHIQSDNSGGISSMVTFCFDLTFAVLAHRAGRAPDFLLHDSHLFDGVDERQLTAGLTLAARVTEREGMQYIVSMNSDDLDKAARRGFSADPHLLPERLTDQFEDGGLFGFRF</sequence>
<evidence type="ECO:0000313" key="5">
    <source>
        <dbReference type="Proteomes" id="UP000603200"/>
    </source>
</evidence>
<dbReference type="Pfam" id="PF20275">
    <property type="entry name" value="CTD10"/>
    <property type="match status" value="1"/>
</dbReference>
<dbReference type="InterPro" id="IPR027417">
    <property type="entry name" value="P-loop_NTPase"/>
</dbReference>
<dbReference type="Pfam" id="PF10088">
    <property type="entry name" value="DUF2326"/>
    <property type="match status" value="1"/>
</dbReference>
<evidence type="ECO:0000256" key="1">
    <source>
        <dbReference type="SAM" id="Coils"/>
    </source>
</evidence>
<dbReference type="Proteomes" id="UP000603200">
    <property type="component" value="Unassembled WGS sequence"/>
</dbReference>
<protein>
    <recommendedName>
        <fullName evidence="6">DUF2326 domain-containing protein</fullName>
    </recommendedName>
</protein>